<proteinExistence type="predicted"/>
<name>A0ABU9MZ23_9GAMM</name>
<dbReference type="Proteomes" id="UP001447008">
    <property type="component" value="Unassembled WGS sequence"/>
</dbReference>
<dbReference type="InterPro" id="IPR019613">
    <property type="entry name" value="DUF4198"/>
</dbReference>
<dbReference type="SUPFAM" id="SSF49478">
    <property type="entry name" value="Cna protein B-type domain"/>
    <property type="match status" value="1"/>
</dbReference>
<dbReference type="EMBL" id="JBCGCU010000019">
    <property type="protein sequence ID" value="MEM0516480.1"/>
    <property type="molecule type" value="Genomic_DNA"/>
</dbReference>
<comment type="caution">
    <text evidence="2">The sequence shown here is derived from an EMBL/GenBank/DDBJ whole genome shotgun (WGS) entry which is preliminary data.</text>
</comment>
<dbReference type="Pfam" id="PF10670">
    <property type="entry name" value="DUF4198"/>
    <property type="match status" value="1"/>
</dbReference>
<evidence type="ECO:0000313" key="3">
    <source>
        <dbReference type="Proteomes" id="UP001447008"/>
    </source>
</evidence>
<dbReference type="RefSeq" id="WP_342679967.1">
    <property type="nucleotide sequence ID" value="NZ_JBCGCU010000019.1"/>
</dbReference>
<evidence type="ECO:0000256" key="1">
    <source>
        <dbReference type="SAM" id="SignalP"/>
    </source>
</evidence>
<evidence type="ECO:0000313" key="2">
    <source>
        <dbReference type="EMBL" id="MEM0516480.1"/>
    </source>
</evidence>
<gene>
    <name evidence="2" type="ORF">WCN91_13820</name>
</gene>
<keyword evidence="3" id="KW-1185">Reference proteome</keyword>
<organism evidence="2 3">
    <name type="scientific">Pseudoalteromonas qingdaonensis</name>
    <dbReference type="NCBI Taxonomy" id="3131913"/>
    <lineage>
        <taxon>Bacteria</taxon>
        <taxon>Pseudomonadati</taxon>
        <taxon>Pseudomonadota</taxon>
        <taxon>Gammaproteobacteria</taxon>
        <taxon>Alteromonadales</taxon>
        <taxon>Pseudoalteromonadaceae</taxon>
        <taxon>Pseudoalteromonas</taxon>
    </lineage>
</organism>
<protein>
    <submittedName>
        <fullName evidence="2">DUF4198 domain-containing protein</fullName>
    </submittedName>
</protein>
<sequence>MKLVKLSSLIICASLSASVFVAQDAHAHRAWLKPNTTVVSGDESWITFDAAIANGIFNPDHHAYPLQRLSAIGPDGKEVAMQNSAKLRYRSVFDLHLTDAGTYRVFNASRSLMARWVDEQGQNQRWPGRGKTGTAELFAEQVPKNAKDLQVSEVARRMETFVTLGAPNAVAVEPTGQGLELNALTHPNDLYVGEAAPMQFLMDGKAAPGTTITLVRQDERYRDQQVATELSTDQNGKFTLEFSEPGMYWLEAEYEDNQGKAPATMRRGSYVVVLEVLPL</sequence>
<feature type="chain" id="PRO_5046592105" evidence="1">
    <location>
        <begin position="28"/>
        <end position="279"/>
    </location>
</feature>
<accession>A0ABU9MZ23</accession>
<keyword evidence="1" id="KW-0732">Signal</keyword>
<reference evidence="2 3" key="1">
    <citation type="submission" date="2024-03" db="EMBL/GenBank/DDBJ databases">
        <title>Pseudoalteromonas qingdaonensis sp. nov., isolated from the intestines of marine benthic organisms.</title>
        <authorList>
            <person name="Lin X."/>
            <person name="Fang S."/>
            <person name="Hu X."/>
        </authorList>
    </citation>
    <scope>NUCLEOTIDE SEQUENCE [LARGE SCALE GENOMIC DNA]</scope>
    <source>
        <strain evidence="2 3">YIC-827</strain>
    </source>
</reference>
<feature type="signal peptide" evidence="1">
    <location>
        <begin position="1"/>
        <end position="27"/>
    </location>
</feature>